<dbReference type="Proteomes" id="UP000629468">
    <property type="component" value="Unassembled WGS sequence"/>
</dbReference>
<protein>
    <submittedName>
        <fullName evidence="2">Uncharacterized protein</fullName>
    </submittedName>
</protein>
<sequence length="267" mass="29971">MRPFGPEELNIFLLLSQVETKQCDFDIDEIESIFDYNGAMRPLRSTKEQKIHATSSSTLINPAAALKTPGKTRQKPWGKACRGKVEDERPAKANVSQLHEDRLRTRIQHKSISSYPSFPATFRKTKTKSPSQLLRHRTIGNNARAHTSQTRLIYVQIPTFVELLLQIPSPGRVTCHSKLPSRSTISSSPILSISGTGSFNCAMGGARLAVCWERGLASAQLQARRVFSSFPASFWALHRTTRWWNQSFLRAIFGGMLLCRKMNVRGG</sequence>
<dbReference type="EMBL" id="JABXXO010000015">
    <property type="protein sequence ID" value="KAF7760423.1"/>
    <property type="molecule type" value="Genomic_DNA"/>
</dbReference>
<evidence type="ECO:0000313" key="2">
    <source>
        <dbReference type="EMBL" id="KAF7760423.1"/>
    </source>
</evidence>
<name>A0A8H7C1D5_AGABI</name>
<comment type="caution">
    <text evidence="2">The sequence shown here is derived from an EMBL/GenBank/DDBJ whole genome shotgun (WGS) entry which is preliminary data.</text>
</comment>
<proteinExistence type="predicted"/>
<accession>A0A8H7C1D5</accession>
<feature type="region of interest" description="Disordered" evidence="1">
    <location>
        <begin position="68"/>
        <end position="97"/>
    </location>
</feature>
<reference evidence="2 3" key="1">
    <citation type="journal article" name="Sci. Rep.">
        <title>Telomere-to-telomere assembled and centromere annotated genomes of the two main subspecies of the button mushroom Agaricus bisporus reveal especially polymorphic chromosome ends.</title>
        <authorList>
            <person name="Sonnenberg A.S.M."/>
            <person name="Sedaghat-Telgerd N."/>
            <person name="Lavrijssen B."/>
            <person name="Ohm R.A."/>
            <person name="Hendrickx P.M."/>
            <person name="Scholtmeijer K."/>
            <person name="Baars J.J.P."/>
            <person name="van Peer A."/>
        </authorList>
    </citation>
    <scope>NUCLEOTIDE SEQUENCE [LARGE SCALE GENOMIC DNA]</scope>
    <source>
        <strain evidence="2 3">H119_p4</strain>
    </source>
</reference>
<organism evidence="2 3">
    <name type="scientific">Agaricus bisporus var. burnettii</name>
    <dbReference type="NCBI Taxonomy" id="192524"/>
    <lineage>
        <taxon>Eukaryota</taxon>
        <taxon>Fungi</taxon>
        <taxon>Dikarya</taxon>
        <taxon>Basidiomycota</taxon>
        <taxon>Agaricomycotina</taxon>
        <taxon>Agaricomycetes</taxon>
        <taxon>Agaricomycetidae</taxon>
        <taxon>Agaricales</taxon>
        <taxon>Agaricineae</taxon>
        <taxon>Agaricaceae</taxon>
        <taxon>Agaricus</taxon>
    </lineage>
</organism>
<evidence type="ECO:0000313" key="3">
    <source>
        <dbReference type="Proteomes" id="UP000629468"/>
    </source>
</evidence>
<dbReference type="AlphaFoldDB" id="A0A8H7C1D5"/>
<gene>
    <name evidence="2" type="ORF">Agabi119p4_11099</name>
</gene>
<evidence type="ECO:0000256" key="1">
    <source>
        <dbReference type="SAM" id="MobiDB-lite"/>
    </source>
</evidence>